<dbReference type="Proteomes" id="UP000256328">
    <property type="component" value="Unassembled WGS sequence"/>
</dbReference>
<evidence type="ECO:0000313" key="2">
    <source>
        <dbReference type="EMBL" id="RDW87844.1"/>
    </source>
</evidence>
<sequence>MVAVKTLAVSLLGFAILASALPLDTIDAASETCSGNTIVCIGGLKARTPEPIPEPIPAPEAEPCVGHTVVCLGGPKKA</sequence>
<gene>
    <name evidence="2" type="ORF">BP5796_03538</name>
</gene>
<accession>A0A3D8SNS7</accession>
<reference evidence="2 3" key="1">
    <citation type="journal article" date="2018" name="IMA Fungus">
        <title>IMA Genome-F 9: Draft genome sequence of Annulohypoxylon stygium, Aspergillus mulundensis, Berkeleyomyces basicola (syn. Thielaviopsis basicola), Ceratocystis smalleyi, two Cercospora beticola strains, Coleophoma cylindrospora, Fusarium fracticaudum, Phialophora cf. hyalina, and Morchella septimelata.</title>
        <authorList>
            <person name="Wingfield B.D."/>
            <person name="Bills G.F."/>
            <person name="Dong Y."/>
            <person name="Huang W."/>
            <person name="Nel W.J."/>
            <person name="Swalarsk-Parry B.S."/>
            <person name="Vaghefi N."/>
            <person name="Wilken P.M."/>
            <person name="An Z."/>
            <person name="de Beer Z.W."/>
            <person name="De Vos L."/>
            <person name="Chen L."/>
            <person name="Duong T.A."/>
            <person name="Gao Y."/>
            <person name="Hammerbacher A."/>
            <person name="Kikkert J.R."/>
            <person name="Li Y."/>
            <person name="Li H."/>
            <person name="Li K."/>
            <person name="Li Q."/>
            <person name="Liu X."/>
            <person name="Ma X."/>
            <person name="Naidoo K."/>
            <person name="Pethybridge S.J."/>
            <person name="Sun J."/>
            <person name="Steenkamp E.T."/>
            <person name="van der Nest M.A."/>
            <person name="van Wyk S."/>
            <person name="Wingfield M.J."/>
            <person name="Xiong C."/>
            <person name="Yue Q."/>
            <person name="Zhang X."/>
        </authorList>
    </citation>
    <scope>NUCLEOTIDE SEQUENCE [LARGE SCALE GENOMIC DNA]</scope>
    <source>
        <strain evidence="2 3">BP5796</strain>
    </source>
</reference>
<evidence type="ECO:0008006" key="4">
    <source>
        <dbReference type="Google" id="ProtNLM"/>
    </source>
</evidence>
<comment type="caution">
    <text evidence="2">The sequence shown here is derived from an EMBL/GenBank/DDBJ whole genome shotgun (WGS) entry which is preliminary data.</text>
</comment>
<name>A0A3D8SNS7_9HELO</name>
<keyword evidence="1" id="KW-0732">Signal</keyword>
<evidence type="ECO:0000313" key="3">
    <source>
        <dbReference type="Proteomes" id="UP000256328"/>
    </source>
</evidence>
<feature type="chain" id="PRO_5017725773" description="Hydrophobin" evidence="1">
    <location>
        <begin position="21"/>
        <end position="78"/>
    </location>
</feature>
<proteinExistence type="predicted"/>
<keyword evidence="3" id="KW-1185">Reference proteome</keyword>
<dbReference type="OrthoDB" id="10398230at2759"/>
<protein>
    <recommendedName>
        <fullName evidence="4">Hydrophobin</fullName>
    </recommendedName>
</protein>
<evidence type="ECO:0000256" key="1">
    <source>
        <dbReference type="SAM" id="SignalP"/>
    </source>
</evidence>
<organism evidence="2 3">
    <name type="scientific">Coleophoma crateriformis</name>
    <dbReference type="NCBI Taxonomy" id="565419"/>
    <lineage>
        <taxon>Eukaryota</taxon>
        <taxon>Fungi</taxon>
        <taxon>Dikarya</taxon>
        <taxon>Ascomycota</taxon>
        <taxon>Pezizomycotina</taxon>
        <taxon>Leotiomycetes</taxon>
        <taxon>Helotiales</taxon>
        <taxon>Dermateaceae</taxon>
        <taxon>Coleophoma</taxon>
    </lineage>
</organism>
<dbReference type="AlphaFoldDB" id="A0A3D8SNS7"/>
<feature type="signal peptide" evidence="1">
    <location>
        <begin position="1"/>
        <end position="20"/>
    </location>
</feature>
<dbReference type="EMBL" id="PDLN01000004">
    <property type="protein sequence ID" value="RDW87844.1"/>
    <property type="molecule type" value="Genomic_DNA"/>
</dbReference>